<name>A0A1M5JA15_9EURY</name>
<dbReference type="Pfam" id="PF00534">
    <property type="entry name" value="Glycos_transf_1"/>
    <property type="match status" value="1"/>
</dbReference>
<dbReference type="OrthoDB" id="132546at2157"/>
<evidence type="ECO:0000313" key="3">
    <source>
        <dbReference type="EMBL" id="SHG37215.1"/>
    </source>
</evidence>
<dbReference type="SUPFAM" id="SSF53756">
    <property type="entry name" value="UDP-Glycosyltransferase/glycogen phosphorylase"/>
    <property type="match status" value="1"/>
</dbReference>
<dbReference type="EMBL" id="FQWV01000001">
    <property type="protein sequence ID" value="SHG37215.1"/>
    <property type="molecule type" value="Genomic_DNA"/>
</dbReference>
<dbReference type="InterPro" id="IPR001296">
    <property type="entry name" value="Glyco_trans_1"/>
</dbReference>
<organism evidence="3 4">
    <name type="scientific">Halobaculum gomorrense</name>
    <dbReference type="NCBI Taxonomy" id="43928"/>
    <lineage>
        <taxon>Archaea</taxon>
        <taxon>Methanobacteriati</taxon>
        <taxon>Methanobacteriota</taxon>
        <taxon>Stenosarchaea group</taxon>
        <taxon>Halobacteria</taxon>
        <taxon>Halobacteriales</taxon>
        <taxon>Haloferacaceae</taxon>
        <taxon>Halobaculum</taxon>
    </lineage>
</organism>
<dbReference type="GO" id="GO:0016757">
    <property type="term" value="F:glycosyltransferase activity"/>
    <property type="evidence" value="ECO:0007669"/>
    <property type="project" value="InterPro"/>
</dbReference>
<dbReference type="AlphaFoldDB" id="A0A1M5JA15"/>
<dbReference type="Gene3D" id="3.40.50.2000">
    <property type="entry name" value="Glycogen Phosphorylase B"/>
    <property type="match status" value="2"/>
</dbReference>
<feature type="domain" description="Glycosyl transferase family 1" evidence="2">
    <location>
        <begin position="186"/>
        <end position="353"/>
    </location>
</feature>
<dbReference type="PANTHER" id="PTHR46401">
    <property type="entry name" value="GLYCOSYLTRANSFERASE WBBK-RELATED"/>
    <property type="match status" value="1"/>
</dbReference>
<evidence type="ECO:0000313" key="4">
    <source>
        <dbReference type="Proteomes" id="UP000184357"/>
    </source>
</evidence>
<keyword evidence="1 3" id="KW-0808">Transferase</keyword>
<keyword evidence="4" id="KW-1185">Reference proteome</keyword>
<reference evidence="3 4" key="1">
    <citation type="submission" date="2016-11" db="EMBL/GenBank/DDBJ databases">
        <authorList>
            <person name="Jaros S."/>
            <person name="Januszkiewicz K."/>
            <person name="Wedrychowicz H."/>
        </authorList>
    </citation>
    <scope>NUCLEOTIDE SEQUENCE [LARGE SCALE GENOMIC DNA]</scope>
    <source>
        <strain evidence="3 4">DSM 9297</strain>
    </source>
</reference>
<dbReference type="PANTHER" id="PTHR46401:SF2">
    <property type="entry name" value="GLYCOSYLTRANSFERASE WBBK-RELATED"/>
    <property type="match status" value="1"/>
</dbReference>
<evidence type="ECO:0000256" key="1">
    <source>
        <dbReference type="ARBA" id="ARBA00022679"/>
    </source>
</evidence>
<evidence type="ECO:0000259" key="2">
    <source>
        <dbReference type="Pfam" id="PF00534"/>
    </source>
</evidence>
<gene>
    <name evidence="3" type="ORF">SAMN05443636_0008</name>
</gene>
<proteinExistence type="predicted"/>
<dbReference type="CDD" id="cd03801">
    <property type="entry name" value="GT4_PimA-like"/>
    <property type="match status" value="1"/>
</dbReference>
<sequence length="375" mass="42320">MLVSVVSPDLSNNCLGRAYVLAQLIERNHDVEIVGPQFKDEIWEPIKDEYDYRGVTTKTRMYRFPFSIPDLLDQISGDVVYASKPRTTSYGLGLLATIGRDRPLILDIDDWESGFHHKNNKIKTYLKGAPLLINSNSYYYTRTFEAISGFADARTVSNRFLQDRFGGTLIPHAKDTDKLDPSRFDQSQVRKELDLPADDFLVMFSGTPRPHKGVDDLARAVAMIDRQDVRAVVVGAHESEYVDEIRRIGGESLIIRGMQPFDEIPRWVAAADVISIPQKDSPATWGQLPSKVFDAMAMAKPVIASDVNDLPVILEDCGRITESGNVEELRESIIDLYRDPKLREELGKKARQRCVEKYSYDALAPIMNDVLSSVY</sequence>
<dbReference type="RefSeq" id="WP_073306277.1">
    <property type="nucleotide sequence ID" value="NZ_FQWV01000001.1"/>
</dbReference>
<protein>
    <submittedName>
        <fullName evidence="3">Glycosyltransferase involved in cell wall bisynthesis</fullName>
    </submittedName>
</protein>
<accession>A0A1M5JA15</accession>
<dbReference type="STRING" id="43928.SAMN05443636_0008"/>
<dbReference type="Proteomes" id="UP000184357">
    <property type="component" value="Unassembled WGS sequence"/>
</dbReference>